<organism evidence="2 3">
    <name type="scientific">Fibrisoma montanum</name>
    <dbReference type="NCBI Taxonomy" id="2305895"/>
    <lineage>
        <taxon>Bacteria</taxon>
        <taxon>Pseudomonadati</taxon>
        <taxon>Bacteroidota</taxon>
        <taxon>Cytophagia</taxon>
        <taxon>Cytophagales</taxon>
        <taxon>Spirosomataceae</taxon>
        <taxon>Fibrisoma</taxon>
    </lineage>
</organism>
<accession>A0A418MB99</accession>
<dbReference type="OrthoDB" id="9812611at2"/>
<dbReference type="EMBL" id="QXED01000003">
    <property type="protein sequence ID" value="RIV23647.1"/>
    <property type="molecule type" value="Genomic_DNA"/>
</dbReference>
<dbReference type="Pfam" id="PF08346">
    <property type="entry name" value="AntA"/>
    <property type="match status" value="1"/>
</dbReference>
<proteinExistence type="predicted"/>
<dbReference type="PANTHER" id="PTHR36180:SF1">
    <property type="entry name" value="ANTA_ANTB ANTIREPRESSOR DOMAIN-CONTAINING PROTEIN"/>
    <property type="match status" value="1"/>
</dbReference>
<feature type="domain" description="AntA/AntB antirepressor" evidence="1">
    <location>
        <begin position="16"/>
        <end position="83"/>
    </location>
</feature>
<protein>
    <recommendedName>
        <fullName evidence="1">AntA/AntB antirepressor domain-containing protein</fullName>
    </recommendedName>
</protein>
<evidence type="ECO:0000313" key="2">
    <source>
        <dbReference type="EMBL" id="RIV23647.1"/>
    </source>
</evidence>
<name>A0A418MB99_9BACT</name>
<gene>
    <name evidence="2" type="ORF">DYU11_11745</name>
</gene>
<keyword evidence="3" id="KW-1185">Reference proteome</keyword>
<dbReference type="AlphaFoldDB" id="A0A418MB99"/>
<dbReference type="PANTHER" id="PTHR36180">
    <property type="entry name" value="DNA-BINDING PROTEIN-RELATED-RELATED"/>
    <property type="match status" value="1"/>
</dbReference>
<evidence type="ECO:0000313" key="3">
    <source>
        <dbReference type="Proteomes" id="UP000283523"/>
    </source>
</evidence>
<dbReference type="RefSeq" id="WP_119667863.1">
    <property type="nucleotide sequence ID" value="NZ_QXED01000003.1"/>
</dbReference>
<comment type="caution">
    <text evidence="2">The sequence shown here is derived from an EMBL/GenBank/DDBJ whole genome shotgun (WGS) entry which is preliminary data.</text>
</comment>
<reference evidence="2 3" key="1">
    <citation type="submission" date="2018-08" db="EMBL/GenBank/DDBJ databases">
        <title>Fibrisoma montanum sp. nov., isolated from Danxia mountain soil.</title>
        <authorList>
            <person name="Huang Y."/>
        </authorList>
    </citation>
    <scope>NUCLEOTIDE SEQUENCE [LARGE SCALE GENOMIC DNA]</scope>
    <source>
        <strain evidence="2 3">HYT19</strain>
    </source>
</reference>
<dbReference type="InterPro" id="IPR013557">
    <property type="entry name" value="AntA/B_antirep"/>
</dbReference>
<evidence type="ECO:0000259" key="1">
    <source>
        <dbReference type="Pfam" id="PF08346"/>
    </source>
</evidence>
<dbReference type="Proteomes" id="UP000283523">
    <property type="component" value="Unassembled WGS sequence"/>
</dbReference>
<sequence length="220" mass="25281">MNALVTIVERDGQQLVDARELHGFLENGKRFADWIKLRITQYGLVEGVDYSSFHQIVKREKGATTRTEYALTLTCAKELAMVEGNRKGKAARLYFIECERRLKADSLHSRVDVLEGQVASLQRQIAGLRPATTQPNPPTRHLPARQYIEFELVPKFFKAPETYTDEFWTVPQAISFLEQKTGAKKLNRYRVGKAMTRIAGRRFQKRINGKHPWGYSITLL</sequence>